<name>A0A0U1M1L5_TALIS</name>
<dbReference type="InterPro" id="IPR010487">
    <property type="entry name" value="NGRN/Rrg9"/>
</dbReference>
<dbReference type="GO" id="GO:0005739">
    <property type="term" value="C:mitochondrion"/>
    <property type="evidence" value="ECO:0007669"/>
    <property type="project" value="UniProtKB-SubCell"/>
</dbReference>
<feature type="region of interest" description="Disordered" evidence="6">
    <location>
        <begin position="60"/>
        <end position="153"/>
    </location>
</feature>
<feature type="compositionally biased region" description="Basic and acidic residues" evidence="6">
    <location>
        <begin position="77"/>
        <end position="89"/>
    </location>
</feature>
<dbReference type="STRING" id="28573.A0A0U1M1L5"/>
<dbReference type="PANTHER" id="PTHR13475">
    <property type="entry name" value="NEUGRIN"/>
    <property type="match status" value="1"/>
</dbReference>
<protein>
    <recommendedName>
        <fullName evidence="4">Required for respiratory growth protein 9, mitochondrial</fullName>
    </recommendedName>
</protein>
<evidence type="ECO:0000256" key="2">
    <source>
        <dbReference type="ARBA" id="ARBA00004173"/>
    </source>
</evidence>
<dbReference type="EMBL" id="CVMT01000005">
    <property type="protein sequence ID" value="CRG88940.1"/>
    <property type="molecule type" value="Genomic_DNA"/>
</dbReference>
<comment type="similarity">
    <text evidence="3">Belongs to the RRG9 family.</text>
</comment>
<comment type="function">
    <text evidence="1">Required for respiratory activity and maintenance and expression of the mitochondrial genome.</text>
</comment>
<dbReference type="AlphaFoldDB" id="A0A0U1M1L5"/>
<evidence type="ECO:0000313" key="8">
    <source>
        <dbReference type="Proteomes" id="UP000054383"/>
    </source>
</evidence>
<dbReference type="Proteomes" id="UP000054383">
    <property type="component" value="Unassembled WGS sequence"/>
</dbReference>
<evidence type="ECO:0000256" key="6">
    <source>
        <dbReference type="SAM" id="MobiDB-lite"/>
    </source>
</evidence>
<evidence type="ECO:0000256" key="3">
    <source>
        <dbReference type="ARBA" id="ARBA00010895"/>
    </source>
</evidence>
<dbReference type="GO" id="GO:0005634">
    <property type="term" value="C:nucleus"/>
    <property type="evidence" value="ECO:0007669"/>
    <property type="project" value="TreeGrafter"/>
</dbReference>
<evidence type="ECO:0000256" key="1">
    <source>
        <dbReference type="ARBA" id="ARBA00003548"/>
    </source>
</evidence>
<proteinExistence type="inferred from homology"/>
<comment type="subcellular location">
    <subcellularLocation>
        <location evidence="2">Mitochondrion</location>
    </subcellularLocation>
</comment>
<feature type="compositionally biased region" description="Basic and acidic residues" evidence="6">
    <location>
        <begin position="133"/>
        <end position="143"/>
    </location>
</feature>
<sequence>MPAACTSSASIIANVMRSIYLSTVTTQSAKHSLPSRCKSQSFLARPRLNSVPLHALSRRSFTTTSSSRQYVPLNSSEEDKGKGKSKSDADNADNADEAEEFVLDIFPTKPKQKTKSASNKAAEGGRIKTLKGRKPDAKEDSSPKKKHKPEGWQVQKAALQKKFKEGWNPPKKISPDSMDMIRHLHSIKPEEWTTPALAAAFKVSPEVIRRILRSKWQPTEETRKARQERWERRHDRIWSHMVELGLRQPKRWAEKYSDAEALGMPRPK</sequence>
<dbReference type="Pfam" id="PF06413">
    <property type="entry name" value="Neugrin"/>
    <property type="match status" value="1"/>
</dbReference>
<dbReference type="OrthoDB" id="4225486at2759"/>
<feature type="compositionally biased region" description="Acidic residues" evidence="6">
    <location>
        <begin position="90"/>
        <end position="102"/>
    </location>
</feature>
<evidence type="ECO:0000256" key="5">
    <source>
        <dbReference type="ARBA" id="ARBA00022946"/>
    </source>
</evidence>
<organism evidence="7 8">
    <name type="scientific">Talaromyces islandicus</name>
    <name type="common">Penicillium islandicum</name>
    <dbReference type="NCBI Taxonomy" id="28573"/>
    <lineage>
        <taxon>Eukaryota</taxon>
        <taxon>Fungi</taxon>
        <taxon>Dikarya</taxon>
        <taxon>Ascomycota</taxon>
        <taxon>Pezizomycotina</taxon>
        <taxon>Eurotiomycetes</taxon>
        <taxon>Eurotiomycetidae</taxon>
        <taxon>Eurotiales</taxon>
        <taxon>Trichocomaceae</taxon>
        <taxon>Talaromyces</taxon>
        <taxon>Talaromyces sect. Islandici</taxon>
    </lineage>
</organism>
<gene>
    <name evidence="7" type="ORF">PISL3812_05975</name>
</gene>
<evidence type="ECO:0000313" key="7">
    <source>
        <dbReference type="EMBL" id="CRG88940.1"/>
    </source>
</evidence>
<keyword evidence="5" id="KW-0809">Transit peptide</keyword>
<accession>A0A0U1M1L5</accession>
<evidence type="ECO:0000256" key="4">
    <source>
        <dbReference type="ARBA" id="ARBA00013566"/>
    </source>
</evidence>
<reference evidence="7 8" key="1">
    <citation type="submission" date="2015-04" db="EMBL/GenBank/DDBJ databases">
        <authorList>
            <person name="Syromyatnikov M.Y."/>
            <person name="Popov V.N."/>
        </authorList>
    </citation>
    <scope>NUCLEOTIDE SEQUENCE [LARGE SCALE GENOMIC DNA]</scope>
    <source>
        <strain evidence="7">WF-38-12</strain>
    </source>
</reference>
<dbReference type="PANTHER" id="PTHR13475:SF3">
    <property type="entry name" value="NEUGRIN"/>
    <property type="match status" value="1"/>
</dbReference>
<keyword evidence="8" id="KW-1185">Reference proteome</keyword>